<dbReference type="InterPro" id="IPR036259">
    <property type="entry name" value="MFS_trans_sf"/>
</dbReference>
<feature type="transmembrane region" description="Helical" evidence="6">
    <location>
        <begin position="118"/>
        <end position="137"/>
    </location>
</feature>
<keyword evidence="3 6" id="KW-0812">Transmembrane</keyword>
<dbReference type="Gene3D" id="1.20.1250.20">
    <property type="entry name" value="MFS general substrate transporter like domains"/>
    <property type="match status" value="2"/>
</dbReference>
<dbReference type="OMA" id="YVIFHIP"/>
<accession>A0A163JW98</accession>
<dbReference type="AlphaFoldDB" id="A0A163JW98"/>
<dbReference type="Proteomes" id="UP000078561">
    <property type="component" value="Unassembled WGS sequence"/>
</dbReference>
<dbReference type="InParanoid" id="A0A163JW98"/>
<dbReference type="GO" id="GO:0022857">
    <property type="term" value="F:transmembrane transporter activity"/>
    <property type="evidence" value="ECO:0007669"/>
    <property type="project" value="InterPro"/>
</dbReference>
<dbReference type="SUPFAM" id="SSF103473">
    <property type="entry name" value="MFS general substrate transporter"/>
    <property type="match status" value="1"/>
</dbReference>
<dbReference type="GO" id="GO:0016020">
    <property type="term" value="C:membrane"/>
    <property type="evidence" value="ECO:0007669"/>
    <property type="project" value="UniProtKB-SubCell"/>
</dbReference>
<evidence type="ECO:0000313" key="9">
    <source>
        <dbReference type="Proteomes" id="UP000078561"/>
    </source>
</evidence>
<evidence type="ECO:0000313" key="8">
    <source>
        <dbReference type="EMBL" id="SAM03765.1"/>
    </source>
</evidence>
<dbReference type="PANTHER" id="PTHR43791:SF36">
    <property type="entry name" value="TRANSPORTER, PUTATIVE (AFU_ORTHOLOGUE AFUA_6G08340)-RELATED"/>
    <property type="match status" value="1"/>
</dbReference>
<sequence>MATSSPPDTKVAAPSDETTILAPASLSDYHACTDENDDQLEKKLVRKLDMRLIPWLAILYLMLSLDRNNIGNARLGGLEQDLQLKGNEYYTALTIFFAGYVIFHIPSNLVVKRLKPSIWISFTMVMWGICSLCQAFTHNAAGLIACRFFLGVFECGVGPSIPLVLSFWYQRDELALRVAIYFGSSTCAGAFAGAIAYGVLVTLDGAHGIAGWRWIFIVEAIPTIVLGLLSIVVMPDLPSSPNRHWLTPEERQLAIKRTTVSGNTDKHFFDRNQFVAALVDYKNWLAVLIYVGLNVALGSYAVFLPTIIRDLGFASLDAQLLSIPPYVAACCLVFLVSWNSDRTLERGFHIMGVSALGVLGYIFLLASENVGLRYTGAVLVACGIYPIIPLTLSWVSNNQLGHTKRAVAIAMVSMIAQVFAILGTQIYRTEDGPRFIRGHSVCLAFLTLSGCAACALRFLLRRENNRRDREYGQAEVKDLSTLEDIDTLYDSHPQFRYAL</sequence>
<feature type="transmembrane region" description="Helical" evidence="6">
    <location>
        <begin position="149"/>
        <end position="169"/>
    </location>
</feature>
<keyword evidence="9" id="KW-1185">Reference proteome</keyword>
<keyword evidence="4 6" id="KW-1133">Transmembrane helix</keyword>
<dbReference type="FunFam" id="1.20.1250.20:FF:000057">
    <property type="entry name" value="MFS general substrate transporter"/>
    <property type="match status" value="1"/>
</dbReference>
<feature type="transmembrane region" description="Helical" evidence="6">
    <location>
        <begin position="178"/>
        <end position="200"/>
    </location>
</feature>
<dbReference type="FunFam" id="1.20.1250.20:FF:000068">
    <property type="entry name" value="MFS general substrate transporter"/>
    <property type="match status" value="1"/>
</dbReference>
<dbReference type="PANTHER" id="PTHR43791">
    <property type="entry name" value="PERMEASE-RELATED"/>
    <property type="match status" value="1"/>
</dbReference>
<dbReference type="InterPro" id="IPR011701">
    <property type="entry name" value="MFS"/>
</dbReference>
<feature type="transmembrane region" description="Helical" evidence="6">
    <location>
        <begin position="212"/>
        <end position="234"/>
    </location>
</feature>
<feature type="transmembrane region" description="Helical" evidence="6">
    <location>
        <begin position="90"/>
        <end position="111"/>
    </location>
</feature>
<proteinExistence type="predicted"/>
<dbReference type="OrthoDB" id="2985014at2759"/>
<evidence type="ECO:0000256" key="3">
    <source>
        <dbReference type="ARBA" id="ARBA00022692"/>
    </source>
</evidence>
<keyword evidence="5 6" id="KW-0472">Membrane</keyword>
<reference evidence="8" key="1">
    <citation type="submission" date="2016-04" db="EMBL/GenBank/DDBJ databases">
        <authorList>
            <person name="Evans L.H."/>
            <person name="Alamgir A."/>
            <person name="Owens N."/>
            <person name="Weber N.D."/>
            <person name="Virtaneva K."/>
            <person name="Barbian K."/>
            <person name="Babar A."/>
            <person name="Rosenke K."/>
        </authorList>
    </citation>
    <scope>NUCLEOTIDE SEQUENCE [LARGE SCALE GENOMIC DNA]</scope>
    <source>
        <strain evidence="8">CBS 101.48</strain>
    </source>
</reference>
<protein>
    <recommendedName>
        <fullName evidence="7">Major facilitator superfamily (MFS) profile domain-containing protein</fullName>
    </recommendedName>
</protein>
<comment type="subcellular location">
    <subcellularLocation>
        <location evidence="1">Membrane</location>
        <topology evidence="1">Multi-pass membrane protein</topology>
    </subcellularLocation>
</comment>
<name>A0A163JW98_ABSGL</name>
<evidence type="ECO:0000256" key="4">
    <source>
        <dbReference type="ARBA" id="ARBA00022989"/>
    </source>
</evidence>
<feature type="transmembrane region" description="Helical" evidence="6">
    <location>
        <begin position="323"/>
        <end position="340"/>
    </location>
</feature>
<gene>
    <name evidence="8" type="primary">ABSGL_09611.1 scaffold 11483</name>
</gene>
<dbReference type="PROSITE" id="PS50850">
    <property type="entry name" value="MFS"/>
    <property type="match status" value="1"/>
</dbReference>
<organism evidence="8">
    <name type="scientific">Absidia glauca</name>
    <name type="common">Pin mould</name>
    <dbReference type="NCBI Taxonomy" id="4829"/>
    <lineage>
        <taxon>Eukaryota</taxon>
        <taxon>Fungi</taxon>
        <taxon>Fungi incertae sedis</taxon>
        <taxon>Mucoromycota</taxon>
        <taxon>Mucoromycotina</taxon>
        <taxon>Mucoromycetes</taxon>
        <taxon>Mucorales</taxon>
        <taxon>Cunninghamellaceae</taxon>
        <taxon>Absidia</taxon>
    </lineage>
</organism>
<evidence type="ECO:0000256" key="5">
    <source>
        <dbReference type="ARBA" id="ARBA00023136"/>
    </source>
</evidence>
<feature type="domain" description="Major facilitator superfamily (MFS) profile" evidence="7">
    <location>
        <begin position="52"/>
        <end position="467"/>
    </location>
</feature>
<evidence type="ECO:0000256" key="2">
    <source>
        <dbReference type="ARBA" id="ARBA00022448"/>
    </source>
</evidence>
<dbReference type="EMBL" id="LT554264">
    <property type="protein sequence ID" value="SAM03765.1"/>
    <property type="molecule type" value="Genomic_DNA"/>
</dbReference>
<evidence type="ECO:0000256" key="1">
    <source>
        <dbReference type="ARBA" id="ARBA00004141"/>
    </source>
</evidence>
<dbReference type="Pfam" id="PF07690">
    <property type="entry name" value="MFS_1"/>
    <property type="match status" value="1"/>
</dbReference>
<feature type="transmembrane region" description="Helical" evidence="6">
    <location>
        <begin position="438"/>
        <end position="460"/>
    </location>
</feature>
<dbReference type="InterPro" id="IPR020846">
    <property type="entry name" value="MFS_dom"/>
</dbReference>
<evidence type="ECO:0000259" key="7">
    <source>
        <dbReference type="PROSITE" id="PS50850"/>
    </source>
</evidence>
<feature type="transmembrane region" description="Helical" evidence="6">
    <location>
        <begin position="284"/>
        <end position="303"/>
    </location>
</feature>
<keyword evidence="2" id="KW-0813">Transport</keyword>
<feature type="transmembrane region" description="Helical" evidence="6">
    <location>
        <begin position="347"/>
        <end position="366"/>
    </location>
</feature>
<feature type="transmembrane region" description="Helical" evidence="6">
    <location>
        <begin position="372"/>
        <end position="395"/>
    </location>
</feature>
<dbReference type="STRING" id="4829.A0A163JW98"/>
<evidence type="ECO:0000256" key="6">
    <source>
        <dbReference type="SAM" id="Phobius"/>
    </source>
</evidence>
<dbReference type="FunCoup" id="A0A163JW98">
    <property type="interactions" value="113"/>
</dbReference>
<feature type="transmembrane region" description="Helical" evidence="6">
    <location>
        <begin position="407"/>
        <end position="426"/>
    </location>
</feature>